<keyword evidence="1" id="KW-0732">Signal</keyword>
<evidence type="ECO:0000313" key="4">
    <source>
        <dbReference type="Proteomes" id="UP000292262"/>
    </source>
</evidence>
<dbReference type="AlphaFoldDB" id="A0A4V2F7G8"/>
<gene>
    <name evidence="3" type="ORF">EV197_0995</name>
</gene>
<accession>A0A4V2F7G8</accession>
<protein>
    <submittedName>
        <fullName evidence="3">Uncharacterized protein DUF547</fullName>
    </submittedName>
</protein>
<dbReference type="PANTHER" id="PTHR46361">
    <property type="entry name" value="ELECTRON CARRIER/ PROTEIN DISULFIDE OXIDOREDUCTASE"/>
    <property type="match status" value="1"/>
</dbReference>
<dbReference type="Pfam" id="PF04784">
    <property type="entry name" value="DUF547"/>
    <property type="match status" value="1"/>
</dbReference>
<keyword evidence="4" id="KW-1185">Reference proteome</keyword>
<evidence type="ECO:0000259" key="2">
    <source>
        <dbReference type="Pfam" id="PF04784"/>
    </source>
</evidence>
<feature type="signal peptide" evidence="1">
    <location>
        <begin position="1"/>
        <end position="23"/>
    </location>
</feature>
<dbReference type="Proteomes" id="UP000292262">
    <property type="component" value="Unassembled WGS sequence"/>
</dbReference>
<feature type="domain" description="DUF547" evidence="2">
    <location>
        <begin position="73"/>
        <end position="177"/>
    </location>
</feature>
<evidence type="ECO:0000313" key="3">
    <source>
        <dbReference type="EMBL" id="RZS99769.1"/>
    </source>
</evidence>
<name>A0A4V2F7G8_9FLAO</name>
<reference evidence="3 4" key="1">
    <citation type="submission" date="2019-02" db="EMBL/GenBank/DDBJ databases">
        <title>Genomic Encyclopedia of Type Strains, Phase IV (KMG-IV): sequencing the most valuable type-strain genomes for metagenomic binning, comparative biology and taxonomic classification.</title>
        <authorList>
            <person name="Goeker M."/>
        </authorList>
    </citation>
    <scope>NUCLEOTIDE SEQUENCE [LARGE SCALE GENOMIC DNA]</scope>
    <source>
        <strain evidence="3 4">DSM 17196</strain>
    </source>
</reference>
<dbReference type="EMBL" id="SGXE01000001">
    <property type="protein sequence ID" value="RZS99769.1"/>
    <property type="molecule type" value="Genomic_DNA"/>
</dbReference>
<sequence>MKTKKLNTIASLIFFALTLVVTGQNKFDHSTWDQALILNVSTDGLVNYNGFMKDSSLLYTYFQQLTENKPDASWSKDEQMAYWINTYNAYTIKLIIDSYPVKSIKDLKDPWDKKFFKIDGEWFSLNDIEHKILRKFGDPRIHFAINCASYSCPVVLNRAYTAANLQRLLEQQTKKFINDPTRNTITPTEVKVSKIFSWYKRDFKTDNKDVVDFINSYANVKISNQPNKGYADYDWSLNETKINPTTYVLD</sequence>
<comment type="caution">
    <text evidence="3">The sequence shown here is derived from an EMBL/GenBank/DDBJ whole genome shotgun (WGS) entry which is preliminary data.</text>
</comment>
<evidence type="ECO:0000256" key="1">
    <source>
        <dbReference type="SAM" id="SignalP"/>
    </source>
</evidence>
<proteinExistence type="predicted"/>
<feature type="chain" id="PRO_5020393539" evidence="1">
    <location>
        <begin position="24"/>
        <end position="250"/>
    </location>
</feature>
<dbReference type="RefSeq" id="WP_130285587.1">
    <property type="nucleotide sequence ID" value="NZ_SGXE01000001.1"/>
</dbReference>
<dbReference type="InterPro" id="IPR006869">
    <property type="entry name" value="DUF547"/>
</dbReference>
<dbReference type="OrthoDB" id="526867at2"/>
<dbReference type="PANTHER" id="PTHR46361:SF3">
    <property type="entry name" value="ELECTRON CARRIER_ PROTEIN DISULFIDE OXIDOREDUCTASE"/>
    <property type="match status" value="1"/>
</dbReference>
<organism evidence="3 4">
    <name type="scientific">Aquimarina brevivitae</name>
    <dbReference type="NCBI Taxonomy" id="323412"/>
    <lineage>
        <taxon>Bacteria</taxon>
        <taxon>Pseudomonadati</taxon>
        <taxon>Bacteroidota</taxon>
        <taxon>Flavobacteriia</taxon>
        <taxon>Flavobacteriales</taxon>
        <taxon>Flavobacteriaceae</taxon>
        <taxon>Aquimarina</taxon>
    </lineage>
</organism>